<dbReference type="Pfam" id="PF00535">
    <property type="entry name" value="Glycos_transf_2"/>
    <property type="match status" value="1"/>
</dbReference>
<keyword evidence="3" id="KW-0808">Transferase</keyword>
<name>A0A4R9GI02_9LEPT</name>
<dbReference type="Gene3D" id="3.90.550.10">
    <property type="entry name" value="Spore Coat Polysaccharide Biosynthesis Protein SpsA, Chain A"/>
    <property type="match status" value="1"/>
</dbReference>
<dbReference type="PANTHER" id="PTHR43630">
    <property type="entry name" value="POLY-BETA-1,6-N-ACETYL-D-GLUCOSAMINE SYNTHASE"/>
    <property type="match status" value="1"/>
</dbReference>
<dbReference type="RefSeq" id="WP_135767632.1">
    <property type="nucleotide sequence ID" value="NZ_RQET01000004.1"/>
</dbReference>
<dbReference type="Proteomes" id="UP000298458">
    <property type="component" value="Unassembled WGS sequence"/>
</dbReference>
<dbReference type="AlphaFoldDB" id="A0A4R9GI02"/>
<dbReference type="InterPro" id="IPR029044">
    <property type="entry name" value="Nucleotide-diphossugar_trans"/>
</dbReference>
<comment type="similarity">
    <text evidence="1">Belongs to the glycosyltransferase 2 family. WaaE/KdtX subfamily.</text>
</comment>
<keyword evidence="4" id="KW-1185">Reference proteome</keyword>
<dbReference type="GO" id="GO:0016740">
    <property type="term" value="F:transferase activity"/>
    <property type="evidence" value="ECO:0007669"/>
    <property type="project" value="UniProtKB-KW"/>
</dbReference>
<dbReference type="CDD" id="cd02511">
    <property type="entry name" value="Beta4Glucosyltransferase"/>
    <property type="match status" value="1"/>
</dbReference>
<accession>A0A4R9GI02</accession>
<gene>
    <name evidence="3" type="ORF">EHO60_08170</name>
</gene>
<comment type="caution">
    <text evidence="3">The sequence shown here is derived from an EMBL/GenBank/DDBJ whole genome shotgun (WGS) entry which is preliminary data.</text>
</comment>
<organism evidence="3 4">
    <name type="scientific">Leptospira fletcheri</name>
    <dbReference type="NCBI Taxonomy" id="2484981"/>
    <lineage>
        <taxon>Bacteria</taxon>
        <taxon>Pseudomonadati</taxon>
        <taxon>Spirochaetota</taxon>
        <taxon>Spirochaetia</taxon>
        <taxon>Leptospirales</taxon>
        <taxon>Leptospiraceae</taxon>
        <taxon>Leptospira</taxon>
    </lineage>
</organism>
<evidence type="ECO:0000256" key="1">
    <source>
        <dbReference type="ARBA" id="ARBA00038494"/>
    </source>
</evidence>
<evidence type="ECO:0000313" key="4">
    <source>
        <dbReference type="Proteomes" id="UP000298458"/>
    </source>
</evidence>
<dbReference type="EMBL" id="RQET01000004">
    <property type="protein sequence ID" value="TGK12229.1"/>
    <property type="molecule type" value="Genomic_DNA"/>
</dbReference>
<dbReference type="InterPro" id="IPR001173">
    <property type="entry name" value="Glyco_trans_2-like"/>
</dbReference>
<dbReference type="PANTHER" id="PTHR43630:SF2">
    <property type="entry name" value="GLYCOSYLTRANSFERASE"/>
    <property type="match status" value="1"/>
</dbReference>
<feature type="domain" description="Glycosyltransferase 2-like" evidence="2">
    <location>
        <begin position="6"/>
        <end position="90"/>
    </location>
</feature>
<sequence length="265" mass="30521">MPLPISACIITLNEEDNISRCLSSLKFVDEIIVLDSGSKDRTKELAENFGAKFVFREFDDYVGQKNHVISLARNAWILSVDADEEISPDLEAEIREVLGGREPDEDGYSIPRLTMYMGKWIRHGGWYPNRRVRLFRKSKGRFIGEKVHESVKLDGKMGKLKNPVLHYSYQNLFDHVNFINSYSELAATEKFAKGKRSGLFLALAEAGYKSFWMYFVRCGFLDGRRGLILAVMGFYYNFLKYTKIFEMFLAEQIGKNTKKKGSKQD</sequence>
<evidence type="ECO:0000259" key="2">
    <source>
        <dbReference type="Pfam" id="PF00535"/>
    </source>
</evidence>
<protein>
    <submittedName>
        <fullName evidence="3">Glycosyltransferase family 2 protein</fullName>
    </submittedName>
</protein>
<dbReference type="OrthoDB" id="9815923at2"/>
<proteinExistence type="inferred from homology"/>
<reference evidence="3" key="1">
    <citation type="journal article" date="2019" name="PLoS Negl. Trop. Dis.">
        <title>Revisiting the worldwide diversity of Leptospira species in the environment.</title>
        <authorList>
            <person name="Vincent A.T."/>
            <person name="Schiettekatte O."/>
            <person name="Bourhy P."/>
            <person name="Veyrier F.J."/>
            <person name="Picardeau M."/>
        </authorList>
    </citation>
    <scope>NUCLEOTIDE SEQUENCE [LARGE SCALE GENOMIC DNA]</scope>
    <source>
        <strain evidence="3">SSW15</strain>
    </source>
</reference>
<dbReference type="SUPFAM" id="SSF53448">
    <property type="entry name" value="Nucleotide-diphospho-sugar transferases"/>
    <property type="match status" value="1"/>
</dbReference>
<evidence type="ECO:0000313" key="3">
    <source>
        <dbReference type="EMBL" id="TGK12229.1"/>
    </source>
</evidence>